<proteinExistence type="predicted"/>
<dbReference type="Proteomes" id="UP001501417">
    <property type="component" value="Unassembled WGS sequence"/>
</dbReference>
<evidence type="ECO:0000256" key="1">
    <source>
        <dbReference type="SAM" id="MobiDB-lite"/>
    </source>
</evidence>
<protein>
    <submittedName>
        <fullName evidence="2">Uncharacterized protein</fullName>
    </submittedName>
</protein>
<sequence>MDSLHCLPPTVTSSYPLGNQNKGRPNRPHRRLVVVTRGRRPFWEMADPSAADPYIEQALECVTGGMGAAREPGEPIAACPAVLPTGRHPPRGY</sequence>
<reference evidence="3" key="1">
    <citation type="journal article" date="2019" name="Int. J. Syst. Evol. Microbiol.">
        <title>The Global Catalogue of Microorganisms (GCM) 10K type strain sequencing project: providing services to taxonomists for standard genome sequencing and annotation.</title>
        <authorList>
            <consortium name="The Broad Institute Genomics Platform"/>
            <consortium name="The Broad Institute Genome Sequencing Center for Infectious Disease"/>
            <person name="Wu L."/>
            <person name="Ma J."/>
        </authorList>
    </citation>
    <scope>NUCLEOTIDE SEQUENCE [LARGE SCALE GENOMIC DNA]</scope>
    <source>
        <strain evidence="3">JCM 17782</strain>
    </source>
</reference>
<organism evidence="2 3">
    <name type="scientific">Mycobacterium paraffinicum</name>
    <dbReference type="NCBI Taxonomy" id="53378"/>
    <lineage>
        <taxon>Bacteria</taxon>
        <taxon>Bacillati</taxon>
        <taxon>Actinomycetota</taxon>
        <taxon>Actinomycetes</taxon>
        <taxon>Mycobacteriales</taxon>
        <taxon>Mycobacteriaceae</taxon>
        <taxon>Mycobacterium</taxon>
    </lineage>
</organism>
<dbReference type="EMBL" id="BAABGF010000010">
    <property type="protein sequence ID" value="GAA4535137.1"/>
    <property type="molecule type" value="Genomic_DNA"/>
</dbReference>
<evidence type="ECO:0000313" key="2">
    <source>
        <dbReference type="EMBL" id="GAA4535137.1"/>
    </source>
</evidence>
<evidence type="ECO:0000313" key="3">
    <source>
        <dbReference type="Proteomes" id="UP001501417"/>
    </source>
</evidence>
<name>A0ABP8RBZ5_9MYCO</name>
<feature type="compositionally biased region" description="Polar residues" evidence="1">
    <location>
        <begin position="10"/>
        <end position="23"/>
    </location>
</feature>
<feature type="region of interest" description="Disordered" evidence="1">
    <location>
        <begin position="1"/>
        <end position="27"/>
    </location>
</feature>
<accession>A0ABP8RBZ5</accession>
<gene>
    <name evidence="2" type="ORF">GCM10023161_08170</name>
</gene>
<comment type="caution">
    <text evidence="2">The sequence shown here is derived from an EMBL/GenBank/DDBJ whole genome shotgun (WGS) entry which is preliminary data.</text>
</comment>
<keyword evidence="3" id="KW-1185">Reference proteome</keyword>